<dbReference type="CDD" id="cd18873">
    <property type="entry name" value="NUDIX_NadM_like"/>
    <property type="match status" value="1"/>
</dbReference>
<organism evidence="2 3">
    <name type="scientific">Parabacteroides distasonis</name>
    <dbReference type="NCBI Taxonomy" id="823"/>
    <lineage>
        <taxon>Bacteria</taxon>
        <taxon>Pseudomonadati</taxon>
        <taxon>Bacteroidota</taxon>
        <taxon>Bacteroidia</taxon>
        <taxon>Bacteroidales</taxon>
        <taxon>Tannerellaceae</taxon>
        <taxon>Parabacteroides</taxon>
    </lineage>
</organism>
<name>A0A173V7S0_PARDI</name>
<keyword evidence="2" id="KW-0808">Transferase</keyword>
<dbReference type="SUPFAM" id="SSF46785">
    <property type="entry name" value="Winged helix' DNA-binding domain"/>
    <property type="match status" value="1"/>
</dbReference>
<dbReference type="InterPro" id="IPR036388">
    <property type="entry name" value="WH-like_DNA-bd_sf"/>
</dbReference>
<dbReference type="PANTHER" id="PTHR43736">
    <property type="entry name" value="ADP-RIBOSE PYROPHOSPHATASE"/>
    <property type="match status" value="1"/>
</dbReference>
<proteinExistence type="predicted"/>
<feature type="domain" description="Nudix hydrolase" evidence="1">
    <location>
        <begin position="12"/>
        <end position="161"/>
    </location>
</feature>
<dbReference type="Gene3D" id="1.10.10.10">
    <property type="entry name" value="Winged helix-like DNA-binding domain superfamily/Winged helix DNA-binding domain"/>
    <property type="match status" value="1"/>
</dbReference>
<evidence type="ECO:0000313" key="3">
    <source>
        <dbReference type="Proteomes" id="UP000095591"/>
    </source>
</evidence>
<gene>
    <name evidence="2" type="ORF">ERS852429_02590</name>
</gene>
<dbReference type="SUPFAM" id="SSF55811">
    <property type="entry name" value="Nudix"/>
    <property type="match status" value="1"/>
</dbReference>
<dbReference type="PROSITE" id="PS51462">
    <property type="entry name" value="NUDIX"/>
    <property type="match status" value="1"/>
</dbReference>
<dbReference type="GO" id="GO:0016779">
    <property type="term" value="F:nucleotidyltransferase activity"/>
    <property type="evidence" value="ECO:0007669"/>
    <property type="project" value="UniProtKB-KW"/>
</dbReference>
<dbReference type="AlphaFoldDB" id="A0A173V7S0"/>
<dbReference type="InterPro" id="IPR054105">
    <property type="entry name" value="WHD_NrtR"/>
</dbReference>
<sequence>MDTQNENREMLSPYVSVDCVLLGINDDKLTVLLAERKSEEGELIGYKLPGSLIYENEDLDDAAYRILNDSTGLKRVQLKQFRCFGSPARTSNRLDVMWLEATSKVKIGRLITVAYLALCKNSRKTCPADKSDSIRWCPIDELPRLPFDHKEIIEAAIQEIRNWVEKEPAIIFDYMPMKFTAFQLRRTYEVIYNREMDVRNFHKKMNSLDYVVPTEDMQDGVAHRAARYYRFDKVKYNQQRSKFNKI</sequence>
<dbReference type="InterPro" id="IPR015797">
    <property type="entry name" value="NUDIX_hydrolase-like_dom_sf"/>
</dbReference>
<dbReference type="Proteomes" id="UP000095591">
    <property type="component" value="Unassembled WGS sequence"/>
</dbReference>
<dbReference type="RefSeq" id="WP_057319486.1">
    <property type="nucleotide sequence ID" value="NZ_CYXP01000006.1"/>
</dbReference>
<dbReference type="Gene3D" id="3.90.79.10">
    <property type="entry name" value="Nucleoside Triphosphate Pyrophosphohydrolase"/>
    <property type="match status" value="1"/>
</dbReference>
<dbReference type="Pfam" id="PF00293">
    <property type="entry name" value="NUDIX"/>
    <property type="match status" value="1"/>
</dbReference>
<dbReference type="PANTHER" id="PTHR43736:SF4">
    <property type="entry name" value="SLR1690 PROTEIN"/>
    <property type="match status" value="1"/>
</dbReference>
<dbReference type="InterPro" id="IPR000086">
    <property type="entry name" value="NUDIX_hydrolase_dom"/>
</dbReference>
<protein>
    <submittedName>
        <fullName evidence="2">Bifunctional nicotinamide mononucleotide adenylyltransferase/ADP-ribose pyrophosphatase</fullName>
    </submittedName>
</protein>
<dbReference type="Pfam" id="PF21906">
    <property type="entry name" value="WHD_NrtR"/>
    <property type="match status" value="1"/>
</dbReference>
<dbReference type="InterPro" id="IPR036390">
    <property type="entry name" value="WH_DNA-bd_sf"/>
</dbReference>
<keyword evidence="2" id="KW-0548">Nucleotidyltransferase</keyword>
<reference evidence="2 3" key="1">
    <citation type="submission" date="2015-09" db="EMBL/GenBank/DDBJ databases">
        <authorList>
            <consortium name="Pathogen Informatics"/>
        </authorList>
    </citation>
    <scope>NUCLEOTIDE SEQUENCE [LARGE SCALE GENOMIC DNA]</scope>
    <source>
        <strain evidence="2 3">2789STDY5608872</strain>
    </source>
</reference>
<evidence type="ECO:0000259" key="1">
    <source>
        <dbReference type="PROSITE" id="PS51462"/>
    </source>
</evidence>
<accession>A0A173V7S0</accession>
<evidence type="ECO:0000313" key="2">
    <source>
        <dbReference type="EMBL" id="CUN21928.1"/>
    </source>
</evidence>
<dbReference type="EMBL" id="CYXP01000006">
    <property type="protein sequence ID" value="CUN21928.1"/>
    <property type="molecule type" value="Genomic_DNA"/>
</dbReference>